<feature type="domain" description="PLD phosphodiesterase" evidence="6">
    <location>
        <begin position="298"/>
        <end position="324"/>
    </location>
</feature>
<dbReference type="InterPro" id="IPR025202">
    <property type="entry name" value="PLD-like_dom"/>
</dbReference>
<keyword evidence="7" id="KW-0808">Transferase</keyword>
<organism evidence="7">
    <name type="scientific">uncultured Sphingomonas sp</name>
    <dbReference type="NCBI Taxonomy" id="158754"/>
    <lineage>
        <taxon>Bacteria</taxon>
        <taxon>Pseudomonadati</taxon>
        <taxon>Pseudomonadota</taxon>
        <taxon>Alphaproteobacteria</taxon>
        <taxon>Sphingomonadales</taxon>
        <taxon>Sphingomonadaceae</taxon>
        <taxon>Sphingomonas</taxon>
        <taxon>environmental samples</taxon>
    </lineage>
</organism>
<dbReference type="CDD" id="cd09110">
    <property type="entry name" value="PLDc_CLS_1"/>
    <property type="match status" value="1"/>
</dbReference>
<dbReference type="PROSITE" id="PS50035">
    <property type="entry name" value="PLD"/>
    <property type="match status" value="2"/>
</dbReference>
<gene>
    <name evidence="7" type="ORF">AVDCRST_MAG31-2507</name>
</gene>
<protein>
    <recommendedName>
        <fullName evidence="3">Phospholipase D</fullName>
    </recommendedName>
    <alternativeName>
        <fullName evidence="5">Choline phosphatase</fullName>
    </alternativeName>
</protein>
<evidence type="ECO:0000256" key="5">
    <source>
        <dbReference type="ARBA" id="ARBA00029594"/>
    </source>
</evidence>
<evidence type="ECO:0000256" key="4">
    <source>
        <dbReference type="ARBA" id="ARBA00022525"/>
    </source>
</evidence>
<dbReference type="EMBL" id="CADCWA010000190">
    <property type="protein sequence ID" value="CAA9532146.1"/>
    <property type="molecule type" value="Genomic_DNA"/>
</dbReference>
<proteinExistence type="predicted"/>
<dbReference type="GO" id="GO:0032049">
    <property type="term" value="P:cardiolipin biosynthetic process"/>
    <property type="evidence" value="ECO:0007669"/>
    <property type="project" value="UniProtKB-ARBA"/>
</dbReference>
<dbReference type="SUPFAM" id="SSF56024">
    <property type="entry name" value="Phospholipase D/nuclease"/>
    <property type="match status" value="2"/>
</dbReference>
<dbReference type="SMART" id="SM00155">
    <property type="entry name" value="PLDc"/>
    <property type="match status" value="2"/>
</dbReference>
<dbReference type="GO" id="GO:0005576">
    <property type="term" value="C:extracellular region"/>
    <property type="evidence" value="ECO:0007669"/>
    <property type="project" value="UniProtKB-SubCell"/>
</dbReference>
<dbReference type="PANTHER" id="PTHR21248:SF22">
    <property type="entry name" value="PHOSPHOLIPASE D"/>
    <property type="match status" value="1"/>
</dbReference>
<dbReference type="AlphaFoldDB" id="A0A6J4TUT8"/>
<evidence type="ECO:0000313" key="7">
    <source>
        <dbReference type="EMBL" id="CAA9532146.1"/>
    </source>
</evidence>
<comment type="function">
    <text evidence="1">Could be a virulence factor.</text>
</comment>
<accession>A0A6J4TUT8</accession>
<name>A0A6J4TUT8_9SPHN</name>
<dbReference type="Pfam" id="PF13091">
    <property type="entry name" value="PLDc_2"/>
    <property type="match status" value="2"/>
</dbReference>
<evidence type="ECO:0000256" key="2">
    <source>
        <dbReference type="ARBA" id="ARBA00004613"/>
    </source>
</evidence>
<keyword evidence="4" id="KW-0964">Secreted</keyword>
<dbReference type="PANTHER" id="PTHR21248">
    <property type="entry name" value="CARDIOLIPIN SYNTHASE"/>
    <property type="match status" value="1"/>
</dbReference>
<dbReference type="GO" id="GO:0030572">
    <property type="term" value="F:phosphatidyltransferase activity"/>
    <property type="evidence" value="ECO:0007669"/>
    <property type="project" value="UniProtKB-ARBA"/>
</dbReference>
<reference evidence="7" key="1">
    <citation type="submission" date="2020-02" db="EMBL/GenBank/DDBJ databases">
        <authorList>
            <person name="Meier V. D."/>
        </authorList>
    </citation>
    <scope>NUCLEOTIDE SEQUENCE</scope>
    <source>
        <strain evidence="7">AVDCRST_MAG31</strain>
    </source>
</reference>
<evidence type="ECO:0000259" key="6">
    <source>
        <dbReference type="PROSITE" id="PS50035"/>
    </source>
</evidence>
<feature type="domain" description="PLD phosphodiesterase" evidence="6">
    <location>
        <begin position="123"/>
        <end position="150"/>
    </location>
</feature>
<evidence type="ECO:0000256" key="3">
    <source>
        <dbReference type="ARBA" id="ARBA00018392"/>
    </source>
</evidence>
<evidence type="ECO:0000256" key="1">
    <source>
        <dbReference type="ARBA" id="ARBA00003145"/>
    </source>
</evidence>
<comment type="subcellular location">
    <subcellularLocation>
        <location evidence="2">Secreted</location>
    </subcellularLocation>
</comment>
<dbReference type="InterPro" id="IPR001736">
    <property type="entry name" value="PLipase_D/transphosphatidylase"/>
</dbReference>
<dbReference type="Gene3D" id="3.30.870.10">
    <property type="entry name" value="Endonuclease Chain A"/>
    <property type="match status" value="2"/>
</dbReference>
<dbReference type="CDD" id="cd09159">
    <property type="entry name" value="PLDc_ybhO_like_2"/>
    <property type="match status" value="1"/>
</dbReference>
<sequence length="399" mass="45122">MSLQAERMADAVPSTPALQASRIKAAIAGTRLEVLDTGADRLRTLLALIGGAQHSIRLLFYMFSGDEAGAAVRDALTEAAARGVAVKLVVDGFGSNVTPAFFEGLRDHGGEACLFHPRYGRRYLLRNHQKLVVVDDARAIIGGANINKEYLSDGRPEDWRDLWLLVEGPAVPPAGRYFDAVHRWTATDGAKMRALRRIIRRHSQHQGPLQWRYSGPMSRSNLWTRPIMGEIASGRSLHLISAYFSPPFAMLRRIARLGRRGSVRIITAAKSDNNATIAAARHTYARLLRAGVEMYEYQPAKLHTKLVMVDDIVYIGSSNFDFRSLYMNLEVMLRIEDRGFAAQMRRYFDGELEQSQPITPEFHRRRATWLRRMKWTVSHWLVTAVDYTVTRRLNFGAER</sequence>